<dbReference type="RefSeq" id="WP_284195100.1">
    <property type="nucleotide sequence ID" value="NZ_BSOG01000001.1"/>
</dbReference>
<dbReference type="Proteomes" id="UP001156706">
    <property type="component" value="Unassembled WGS sequence"/>
</dbReference>
<sequence length="115" mass="12497">MSIRIAAKLLKDITEIEVRATGPSEDGQRADPKTGKLIPINYLQQLLIKVDGRLLTEAHLGGGLSANNVFLFKARSLRPGATITVEWTRTEETRGKDGRPSTAQKTGSETLILGK</sequence>
<dbReference type="SUPFAM" id="SSF81296">
    <property type="entry name" value="E set domains"/>
    <property type="match status" value="1"/>
</dbReference>
<proteinExistence type="predicted"/>
<dbReference type="Pfam" id="PF08770">
    <property type="entry name" value="SoxZ"/>
    <property type="match status" value="1"/>
</dbReference>
<dbReference type="InterPro" id="IPR013783">
    <property type="entry name" value="Ig-like_fold"/>
</dbReference>
<name>A0ABQ5YAI4_9NEIS</name>
<dbReference type="InterPro" id="IPR014880">
    <property type="entry name" value="SoxZ_dom"/>
</dbReference>
<reference evidence="4" key="1">
    <citation type="journal article" date="2019" name="Int. J. Syst. Evol. Microbiol.">
        <title>The Global Catalogue of Microorganisms (GCM) 10K type strain sequencing project: providing services to taxonomists for standard genome sequencing and annotation.</title>
        <authorList>
            <consortium name="The Broad Institute Genomics Platform"/>
            <consortium name="The Broad Institute Genome Sequencing Center for Infectious Disease"/>
            <person name="Wu L."/>
            <person name="Ma J."/>
        </authorList>
    </citation>
    <scope>NUCLEOTIDE SEQUENCE [LARGE SCALE GENOMIC DNA]</scope>
    <source>
        <strain evidence="4">NBRC 110044</strain>
    </source>
</reference>
<evidence type="ECO:0000256" key="1">
    <source>
        <dbReference type="SAM" id="MobiDB-lite"/>
    </source>
</evidence>
<evidence type="ECO:0000313" key="3">
    <source>
        <dbReference type="EMBL" id="GLR11957.1"/>
    </source>
</evidence>
<dbReference type="InterPro" id="IPR014756">
    <property type="entry name" value="Ig_E-set"/>
</dbReference>
<organism evidence="3 4">
    <name type="scientific">Chitinimonas prasina</name>
    <dbReference type="NCBI Taxonomy" id="1434937"/>
    <lineage>
        <taxon>Bacteria</taxon>
        <taxon>Pseudomonadati</taxon>
        <taxon>Pseudomonadota</taxon>
        <taxon>Betaproteobacteria</taxon>
        <taxon>Neisseriales</taxon>
        <taxon>Chitinibacteraceae</taxon>
        <taxon>Chitinimonas</taxon>
    </lineage>
</organism>
<dbReference type="EMBL" id="BSOG01000001">
    <property type="protein sequence ID" value="GLR11957.1"/>
    <property type="molecule type" value="Genomic_DNA"/>
</dbReference>
<feature type="domain" description="Sulphur oxidation protein SoxZ" evidence="2">
    <location>
        <begin position="6"/>
        <end position="94"/>
    </location>
</feature>
<comment type="caution">
    <text evidence="3">The sequence shown here is derived from an EMBL/GenBank/DDBJ whole genome shotgun (WGS) entry which is preliminary data.</text>
</comment>
<protein>
    <recommendedName>
        <fullName evidence="2">Sulphur oxidation protein SoxZ domain-containing protein</fullName>
    </recommendedName>
</protein>
<dbReference type="Gene3D" id="2.60.40.10">
    <property type="entry name" value="Immunoglobulins"/>
    <property type="match status" value="1"/>
</dbReference>
<feature type="region of interest" description="Disordered" evidence="1">
    <location>
        <begin position="89"/>
        <end position="115"/>
    </location>
</feature>
<gene>
    <name evidence="3" type="ORF">GCM10007907_07470</name>
</gene>
<evidence type="ECO:0000313" key="4">
    <source>
        <dbReference type="Proteomes" id="UP001156706"/>
    </source>
</evidence>
<accession>A0ABQ5YAI4</accession>
<feature type="compositionally biased region" description="Basic and acidic residues" evidence="1">
    <location>
        <begin position="89"/>
        <end position="99"/>
    </location>
</feature>
<evidence type="ECO:0000259" key="2">
    <source>
        <dbReference type="Pfam" id="PF08770"/>
    </source>
</evidence>
<keyword evidence="4" id="KW-1185">Reference proteome</keyword>